<dbReference type="Proteomes" id="UP000479710">
    <property type="component" value="Unassembled WGS sequence"/>
</dbReference>
<proteinExistence type="predicted"/>
<gene>
    <name evidence="3" type="ORF">E2562_000965</name>
</gene>
<dbReference type="PANTHER" id="PTHR34709:SF80">
    <property type="entry name" value="F-BOX DOMAIN-CONTAINING PROTEIN"/>
    <property type="match status" value="1"/>
</dbReference>
<evidence type="ECO:0000313" key="4">
    <source>
        <dbReference type="Proteomes" id="UP000479710"/>
    </source>
</evidence>
<evidence type="ECO:0000256" key="1">
    <source>
        <dbReference type="SAM" id="Phobius"/>
    </source>
</evidence>
<dbReference type="InterPro" id="IPR001810">
    <property type="entry name" value="F-box_dom"/>
</dbReference>
<protein>
    <recommendedName>
        <fullName evidence="2">F-box domain-containing protein</fullName>
    </recommendedName>
</protein>
<reference evidence="3 4" key="1">
    <citation type="submission" date="2019-11" db="EMBL/GenBank/DDBJ databases">
        <title>Whole genome sequence of Oryza granulata.</title>
        <authorList>
            <person name="Li W."/>
        </authorList>
    </citation>
    <scope>NUCLEOTIDE SEQUENCE [LARGE SCALE GENOMIC DNA]</scope>
    <source>
        <strain evidence="4">cv. Menghai</strain>
        <tissue evidence="3">Leaf</tissue>
    </source>
</reference>
<evidence type="ECO:0000313" key="3">
    <source>
        <dbReference type="EMBL" id="KAF0905169.1"/>
    </source>
</evidence>
<dbReference type="InterPro" id="IPR055312">
    <property type="entry name" value="FBL15-like"/>
</dbReference>
<dbReference type="InterPro" id="IPR036047">
    <property type="entry name" value="F-box-like_dom_sf"/>
</dbReference>
<keyword evidence="1" id="KW-0472">Membrane</keyword>
<accession>A0A6G1CYI2</accession>
<dbReference type="EMBL" id="SPHZ02000007">
    <property type="protein sequence ID" value="KAF0905169.1"/>
    <property type="molecule type" value="Genomic_DNA"/>
</dbReference>
<dbReference type="SUPFAM" id="SSF81383">
    <property type="entry name" value="F-box domain"/>
    <property type="match status" value="1"/>
</dbReference>
<organism evidence="3 4">
    <name type="scientific">Oryza meyeriana var. granulata</name>
    <dbReference type="NCBI Taxonomy" id="110450"/>
    <lineage>
        <taxon>Eukaryota</taxon>
        <taxon>Viridiplantae</taxon>
        <taxon>Streptophyta</taxon>
        <taxon>Embryophyta</taxon>
        <taxon>Tracheophyta</taxon>
        <taxon>Spermatophyta</taxon>
        <taxon>Magnoliopsida</taxon>
        <taxon>Liliopsida</taxon>
        <taxon>Poales</taxon>
        <taxon>Poaceae</taxon>
        <taxon>BOP clade</taxon>
        <taxon>Oryzoideae</taxon>
        <taxon>Oryzeae</taxon>
        <taxon>Oryzinae</taxon>
        <taxon>Oryza</taxon>
        <taxon>Oryza meyeriana</taxon>
    </lineage>
</organism>
<dbReference type="OrthoDB" id="612216at2759"/>
<dbReference type="AlphaFoldDB" id="A0A6G1CYI2"/>
<keyword evidence="1" id="KW-1133">Transmembrane helix</keyword>
<evidence type="ECO:0000259" key="2">
    <source>
        <dbReference type="Pfam" id="PF00646"/>
    </source>
</evidence>
<feature type="domain" description="F-box" evidence="2">
    <location>
        <begin position="15"/>
        <end position="56"/>
    </location>
</feature>
<keyword evidence="1" id="KW-0812">Transmembrane</keyword>
<comment type="caution">
    <text evidence="3">The sequence shown here is derived from an EMBL/GenBank/DDBJ whole genome shotgun (WGS) entry which is preliminary data.</text>
</comment>
<dbReference type="Pfam" id="PF00646">
    <property type="entry name" value="F-box"/>
    <property type="match status" value="1"/>
</dbReference>
<sequence>MDRDRDRDGDGRVGLSDLPDDILACILARLGYTHAAARTSALSRSWRYVWTCCLFLRHYQANDSSPVRFAAHAASASTNIHVLTVKSIYCATGKKRVRAALLTLSLGFLGLSLPPSGVFAALRELRLEHVQFQGECTLDDAMLPFLEWLEIRMSRSG</sequence>
<keyword evidence="4" id="KW-1185">Reference proteome</keyword>
<feature type="transmembrane region" description="Helical" evidence="1">
    <location>
        <begin position="99"/>
        <end position="122"/>
    </location>
</feature>
<name>A0A6G1CYI2_9ORYZ</name>
<dbReference type="PANTHER" id="PTHR34709">
    <property type="entry name" value="OS10G0396666 PROTEIN"/>
    <property type="match status" value="1"/>
</dbReference>